<feature type="transmembrane region" description="Helical" evidence="2">
    <location>
        <begin position="390"/>
        <end position="413"/>
    </location>
</feature>
<feature type="compositionally biased region" description="Acidic residues" evidence="1">
    <location>
        <begin position="812"/>
        <end position="823"/>
    </location>
</feature>
<dbReference type="PANTHER" id="PTHR35859">
    <property type="entry name" value="NONSELECTIVE CATION CHANNEL PROTEIN"/>
    <property type="match status" value="1"/>
</dbReference>
<keyword evidence="2" id="KW-1133">Transmembrane helix</keyword>
<proteinExistence type="predicted"/>
<feature type="transmembrane region" description="Helical" evidence="2">
    <location>
        <begin position="337"/>
        <end position="355"/>
    </location>
</feature>
<accession>A0A7C8I7B3</accession>
<evidence type="ECO:0000256" key="1">
    <source>
        <dbReference type="SAM" id="MobiDB-lite"/>
    </source>
</evidence>
<keyword evidence="2" id="KW-0472">Membrane</keyword>
<dbReference type="Pfam" id="PF23317">
    <property type="entry name" value="YVC1_C"/>
    <property type="match status" value="1"/>
</dbReference>
<feature type="region of interest" description="Disordered" evidence="1">
    <location>
        <begin position="276"/>
        <end position="306"/>
    </location>
</feature>
<feature type="compositionally biased region" description="Acidic residues" evidence="1">
    <location>
        <begin position="32"/>
        <end position="59"/>
    </location>
</feature>
<feature type="region of interest" description="Disordered" evidence="1">
    <location>
        <begin position="1086"/>
        <end position="1137"/>
    </location>
</feature>
<feature type="transmembrane region" description="Helical" evidence="2">
    <location>
        <begin position="501"/>
        <end position="518"/>
    </location>
</feature>
<evidence type="ECO:0000259" key="4">
    <source>
        <dbReference type="Pfam" id="PF23317"/>
    </source>
</evidence>
<feature type="domain" description="Calcium channel YVC1-like C-terminal transmembrane" evidence="4">
    <location>
        <begin position="342"/>
        <end position="648"/>
    </location>
</feature>
<feature type="transmembrane region" description="Helical" evidence="2">
    <location>
        <begin position="530"/>
        <end position="551"/>
    </location>
</feature>
<evidence type="ECO:0008006" key="7">
    <source>
        <dbReference type="Google" id="ProtNLM"/>
    </source>
</evidence>
<dbReference type="EMBL" id="JAADJZ010000028">
    <property type="protein sequence ID" value="KAF2866247.1"/>
    <property type="molecule type" value="Genomic_DNA"/>
</dbReference>
<feature type="compositionally biased region" description="Polar residues" evidence="1">
    <location>
        <begin position="702"/>
        <end position="720"/>
    </location>
</feature>
<comment type="caution">
    <text evidence="5">The sequence shown here is derived from an EMBL/GenBank/DDBJ whole genome shotgun (WGS) entry which is preliminary data.</text>
</comment>
<feature type="transmembrane region" description="Helical" evidence="2">
    <location>
        <begin position="425"/>
        <end position="448"/>
    </location>
</feature>
<feature type="compositionally biased region" description="Basic and acidic residues" evidence="1">
    <location>
        <begin position="824"/>
        <end position="838"/>
    </location>
</feature>
<gene>
    <name evidence="5" type="ORF">BDV95DRAFT_505392</name>
</gene>
<sequence length="1137" mass="127910">MFASLLRTRNDRRSETTPLLAALSRYRARRDDEEDHADEADDDDDPEEVAPYDGEDEDEDHHGRGDGPLLPVFSSEVLDRVPIYNTTHAIRLLVVQRCETTLSWDQLRSPQVSQFLVKPIQQQIIASHFSRGSLYCLLANCLQFRKEGELNPGNLGVSKSRALVCELLAMRLLKDFSTRELIDALSYDFDPLQGLVTPTSGAPTPGGANWSRQPRSMRISTLEIAIRASAKKFLAHPLVVQQLEAIWAGTIVFHSVADSLHRKSDVFQGRDYSTFDGNASPGLGPSRRLSPTKRRAPQPQPQPQPGALVRRTVTLYDPHDASLFKLSRLRVPRYRNFYSTLSYGVMLGLFLAVLTDKSVDITALEVLFWFWSAGYMLDEIVGFSEQGFGLYIMSFWNAFDLGILLMFLVYYVLRLYGILMPDVSRHYVASMAYDVLGSTAVLLFPRLFSSLDHYRYFSQLLIAFRMMAMDLVAILVLIVISCSGFIVAFTLAFKKDLGFESAAYAVFQMVMGFTPAAWEIWDDYNVLGKALLTLFLFICHFLIVTILVTVLTNSFMAVVQNANDEHQFLFAVNTISMVKSDALFSYIPPTNVIGWLCIPLKYTMPFKTFVRLNRLVIKLTHIPVLFTIFCYERLLLSNLAYGPTDLVEQRGRPQSKATMPAFSIRGPVDNVFSPGTRLREPSITTFHKDRALDEVFRRPFRNPSTQTPSHPQGRRNSGNVVTDWMQGMSTDGDAFPPQEDTRSVLDRLENRIRPQLRRTKTSGQTYQKRRHPLAMTRTAASDPDEVLRSIDRVIVEEGEPDFHTDIPQQTDADGDDELVTNDDDEHKTDKTEETDKRVKGAIKQASNKENRPRPDADDETSEDEFFRTPMTMKPRTPARTSTRVSSASSLEAPKPHVMSPSKTQTRQKYSHNRNLSTNTILFSPSKEALDDIARTPSPERRPRTSVRSGAATPARIAAIPDGRRTPKRTTTTGPQPTRPRPIMPPLHLSRQGVNFGNFISLDQRRRDPSFSARALDLASDLGDNKHAPDFGNLAGIPASFTTQFEIAARTRRKNNSDDESNRMSRIMLARMTTLEEGFRDVLKEVKGLRKGSEDGGPSRAPSRGGYTPPNEQAKKKGKGKKKSVKVMGPEPRMGSSV</sequence>
<feature type="compositionally biased region" description="Basic and acidic residues" evidence="1">
    <location>
        <begin position="846"/>
        <end position="855"/>
    </location>
</feature>
<feature type="region of interest" description="Disordered" evidence="1">
    <location>
        <begin position="700"/>
        <end position="785"/>
    </location>
</feature>
<feature type="compositionally biased region" description="Basic and acidic residues" evidence="1">
    <location>
        <begin position="739"/>
        <end position="752"/>
    </location>
</feature>
<reference evidence="5 6" key="1">
    <citation type="submission" date="2020-01" db="EMBL/GenBank/DDBJ databases">
        <authorList>
            <consortium name="DOE Joint Genome Institute"/>
            <person name="Haridas S."/>
            <person name="Albert R."/>
            <person name="Binder M."/>
            <person name="Bloem J."/>
            <person name="Labutti K."/>
            <person name="Salamov A."/>
            <person name="Andreopoulos B."/>
            <person name="Baker S.E."/>
            <person name="Barry K."/>
            <person name="Bills G."/>
            <person name="Bluhm B.H."/>
            <person name="Cannon C."/>
            <person name="Castanera R."/>
            <person name="Culley D.E."/>
            <person name="Daum C."/>
            <person name="Ezra D."/>
            <person name="Gonzalez J.B."/>
            <person name="Henrissat B."/>
            <person name="Kuo A."/>
            <person name="Liang C."/>
            <person name="Lipzen A."/>
            <person name="Lutzoni F."/>
            <person name="Magnuson J."/>
            <person name="Mondo S."/>
            <person name="Nolan M."/>
            <person name="Ohm R."/>
            <person name="Pangilinan J."/>
            <person name="Park H.-J.H."/>
            <person name="Ramirez L."/>
            <person name="Alfaro M."/>
            <person name="Sun H."/>
            <person name="Tritt A."/>
            <person name="Yoshinaga Y."/>
            <person name="Zwiers L.-H.L."/>
            <person name="Turgeon B.G."/>
            <person name="Goodwin S.B."/>
            <person name="Spatafora J.W."/>
            <person name="Crous P.W."/>
            <person name="Grigoriev I.V."/>
        </authorList>
    </citation>
    <scope>NUCLEOTIDE SEQUENCE [LARGE SCALE GENOMIC DNA]</scope>
    <source>
        <strain evidence="5 6">CBS 611.86</strain>
    </source>
</reference>
<dbReference type="OrthoDB" id="2373987at2759"/>
<keyword evidence="6" id="KW-1185">Reference proteome</keyword>
<feature type="compositionally biased region" description="Polar residues" evidence="1">
    <location>
        <begin position="900"/>
        <end position="909"/>
    </location>
</feature>
<dbReference type="InterPro" id="IPR056336">
    <property type="entry name" value="YVC1_C"/>
</dbReference>
<dbReference type="AlphaFoldDB" id="A0A7C8I7B3"/>
<evidence type="ECO:0000313" key="5">
    <source>
        <dbReference type="EMBL" id="KAF2866247.1"/>
    </source>
</evidence>
<name>A0A7C8I7B3_9PLEO</name>
<keyword evidence="2" id="KW-0812">Transmembrane</keyword>
<feature type="region of interest" description="Disordered" evidence="1">
    <location>
        <begin position="797"/>
        <end position="909"/>
    </location>
</feature>
<evidence type="ECO:0000259" key="3">
    <source>
        <dbReference type="Pfam" id="PF23190"/>
    </source>
</evidence>
<feature type="domain" description="YVC1 N-terminal linker helical" evidence="3">
    <location>
        <begin position="88"/>
        <end position="255"/>
    </location>
</feature>
<dbReference type="InterPro" id="IPR052971">
    <property type="entry name" value="TRP_calcium_channel"/>
</dbReference>
<feature type="compositionally biased region" description="Basic residues" evidence="1">
    <location>
        <begin position="1115"/>
        <end position="1124"/>
    </location>
</feature>
<dbReference type="PANTHER" id="PTHR35859:SF4">
    <property type="entry name" value="MEMBRANE CHANNEL PROTEIN, PUTATIVE (AFU_ORTHOLOGUE AFUA_6G11300)-RELATED"/>
    <property type="match status" value="1"/>
</dbReference>
<feature type="compositionally biased region" description="Low complexity" evidence="1">
    <location>
        <begin position="874"/>
        <end position="889"/>
    </location>
</feature>
<evidence type="ECO:0000256" key="2">
    <source>
        <dbReference type="SAM" id="Phobius"/>
    </source>
</evidence>
<protein>
    <recommendedName>
        <fullName evidence="7">Ion transport domain-containing protein</fullName>
    </recommendedName>
</protein>
<organism evidence="5 6">
    <name type="scientific">Massariosphaeria phaeospora</name>
    <dbReference type="NCBI Taxonomy" id="100035"/>
    <lineage>
        <taxon>Eukaryota</taxon>
        <taxon>Fungi</taxon>
        <taxon>Dikarya</taxon>
        <taxon>Ascomycota</taxon>
        <taxon>Pezizomycotina</taxon>
        <taxon>Dothideomycetes</taxon>
        <taxon>Pleosporomycetidae</taxon>
        <taxon>Pleosporales</taxon>
        <taxon>Pleosporales incertae sedis</taxon>
        <taxon>Massariosphaeria</taxon>
    </lineage>
</organism>
<feature type="region of interest" description="Disordered" evidence="1">
    <location>
        <begin position="1"/>
        <end position="68"/>
    </location>
</feature>
<feature type="region of interest" description="Disordered" evidence="1">
    <location>
        <begin position="934"/>
        <end position="987"/>
    </location>
</feature>
<dbReference type="Proteomes" id="UP000481861">
    <property type="component" value="Unassembled WGS sequence"/>
</dbReference>
<dbReference type="Pfam" id="PF23190">
    <property type="entry name" value="LHD_TRPY1"/>
    <property type="match status" value="1"/>
</dbReference>
<dbReference type="InterPro" id="IPR056337">
    <property type="entry name" value="LHD_YVC1"/>
</dbReference>
<feature type="transmembrane region" description="Helical" evidence="2">
    <location>
        <begin position="468"/>
        <end position="489"/>
    </location>
</feature>
<evidence type="ECO:0000313" key="6">
    <source>
        <dbReference type="Proteomes" id="UP000481861"/>
    </source>
</evidence>